<feature type="transmembrane region" description="Helical" evidence="2">
    <location>
        <begin position="211"/>
        <end position="232"/>
    </location>
</feature>
<feature type="transmembrane region" description="Helical" evidence="2">
    <location>
        <begin position="183"/>
        <end position="204"/>
    </location>
</feature>
<dbReference type="SUPFAM" id="SSF56317">
    <property type="entry name" value="Carbon-nitrogen hydrolase"/>
    <property type="match status" value="1"/>
</dbReference>
<dbReference type="OrthoDB" id="421298at2759"/>
<keyword evidence="2" id="KW-0812">Transmembrane</keyword>
<comment type="caution">
    <text evidence="3">The sequence shown here is derived from an EMBL/GenBank/DDBJ whole genome shotgun (WGS) entry which is preliminary data.</text>
</comment>
<keyword evidence="2" id="KW-0472">Membrane</keyword>
<feature type="transmembrane region" description="Helical" evidence="2">
    <location>
        <begin position="137"/>
        <end position="163"/>
    </location>
</feature>
<evidence type="ECO:0008006" key="5">
    <source>
        <dbReference type="Google" id="ProtNLM"/>
    </source>
</evidence>
<sequence length="541" mass="59577">MDMEDGAFREESDTSGLNRAPPVPFPTKAMKPLSPLKTALLLLMAMVANIFTNVNPVAAAAIVAMTCMCILAEGLDAPYRTRVASCTERYCSFFLCLLPTGLAMGFSCWGYLEVAAQIVCGLGYSVHRALARRHPDVWLVIFAFPCVNTAIWALAMVTLPVGATASPVYNVAQWPILLQIASLLGRSSVTFVLSLVAAGTAHFFTSGKRRALEVGLSLLLLTWMLGGVLFYVHRREVAFLANFQAGDFVYERIKEVRDWPSTSDDALYSHAMAHLMEFRLGYRLTKVGTAHLLGERMRRNSYNRHAFAINSYHSHGELIDAAYGRTSFRASNFVLDMSQTGPGGAPSEYYHVSCLNDVDNIYDETKRRLQAGDTIVIHSERASGTIFFSSDSEDIIRRYSSLLQSNFVNSSNRTEAVVVLSFVGADYKSWYHLVSRHGSEMSYAKNHPVPFVETDIVAGTSPPYVASVVIGNVYSEPVAVSGSICFDTDFPLLTRHAAGADLFLETSETWANIGWQHLQGHRVTAVENGQTLVKNFYGAYG</sequence>
<evidence type="ECO:0000313" key="4">
    <source>
        <dbReference type="Proteomes" id="UP000186817"/>
    </source>
</evidence>
<dbReference type="Proteomes" id="UP000186817">
    <property type="component" value="Unassembled WGS sequence"/>
</dbReference>
<accession>A0A1Q9EAG1</accession>
<dbReference type="InterPro" id="IPR036526">
    <property type="entry name" value="C-N_Hydrolase_sf"/>
</dbReference>
<feature type="transmembrane region" description="Helical" evidence="2">
    <location>
        <begin position="57"/>
        <end position="75"/>
    </location>
</feature>
<name>A0A1Q9EAG1_SYMMI</name>
<organism evidence="3 4">
    <name type="scientific">Symbiodinium microadriaticum</name>
    <name type="common">Dinoflagellate</name>
    <name type="synonym">Zooxanthella microadriatica</name>
    <dbReference type="NCBI Taxonomy" id="2951"/>
    <lineage>
        <taxon>Eukaryota</taxon>
        <taxon>Sar</taxon>
        <taxon>Alveolata</taxon>
        <taxon>Dinophyceae</taxon>
        <taxon>Suessiales</taxon>
        <taxon>Symbiodiniaceae</taxon>
        <taxon>Symbiodinium</taxon>
    </lineage>
</organism>
<proteinExistence type="predicted"/>
<dbReference type="AlphaFoldDB" id="A0A1Q9EAG1"/>
<reference evidence="3 4" key="1">
    <citation type="submission" date="2016-02" db="EMBL/GenBank/DDBJ databases">
        <title>Genome analysis of coral dinoflagellate symbionts highlights evolutionary adaptations to a symbiotic lifestyle.</title>
        <authorList>
            <person name="Aranda M."/>
            <person name="Li Y."/>
            <person name="Liew Y.J."/>
            <person name="Baumgarten S."/>
            <person name="Simakov O."/>
            <person name="Wilson M."/>
            <person name="Piel J."/>
            <person name="Ashoor H."/>
            <person name="Bougouffa S."/>
            <person name="Bajic V.B."/>
            <person name="Ryu T."/>
            <person name="Ravasi T."/>
            <person name="Bayer T."/>
            <person name="Micklem G."/>
            <person name="Kim H."/>
            <person name="Bhak J."/>
            <person name="Lajeunesse T.C."/>
            <person name="Voolstra C.R."/>
        </authorList>
    </citation>
    <scope>NUCLEOTIDE SEQUENCE [LARGE SCALE GENOMIC DNA]</scope>
    <source>
        <strain evidence="3 4">CCMP2467</strain>
    </source>
</reference>
<evidence type="ECO:0000256" key="1">
    <source>
        <dbReference type="SAM" id="MobiDB-lite"/>
    </source>
</evidence>
<gene>
    <name evidence="3" type="ORF">AK812_SmicGene12554</name>
</gene>
<dbReference type="Gene3D" id="3.60.110.10">
    <property type="entry name" value="Carbon-nitrogen hydrolase"/>
    <property type="match status" value="1"/>
</dbReference>
<dbReference type="EMBL" id="LSRX01000212">
    <property type="protein sequence ID" value="OLQ04397.1"/>
    <property type="molecule type" value="Genomic_DNA"/>
</dbReference>
<evidence type="ECO:0000256" key="2">
    <source>
        <dbReference type="SAM" id="Phobius"/>
    </source>
</evidence>
<feature type="compositionally biased region" description="Basic and acidic residues" evidence="1">
    <location>
        <begin position="1"/>
        <end position="12"/>
    </location>
</feature>
<evidence type="ECO:0000313" key="3">
    <source>
        <dbReference type="EMBL" id="OLQ04397.1"/>
    </source>
</evidence>
<keyword evidence="2" id="KW-1133">Transmembrane helix</keyword>
<protein>
    <recommendedName>
        <fullName evidence="5">CN hydrolase domain-containing protein</fullName>
    </recommendedName>
</protein>
<keyword evidence="4" id="KW-1185">Reference proteome</keyword>
<feature type="region of interest" description="Disordered" evidence="1">
    <location>
        <begin position="1"/>
        <end position="23"/>
    </location>
</feature>